<reference evidence="1" key="2">
    <citation type="journal article" date="2021" name="PeerJ">
        <title>Extensive microbial diversity within the chicken gut microbiome revealed by metagenomics and culture.</title>
        <authorList>
            <person name="Gilroy R."/>
            <person name="Ravi A."/>
            <person name="Getino M."/>
            <person name="Pursley I."/>
            <person name="Horton D.L."/>
            <person name="Alikhan N.F."/>
            <person name="Baker D."/>
            <person name="Gharbi K."/>
            <person name="Hall N."/>
            <person name="Watson M."/>
            <person name="Adriaenssens E.M."/>
            <person name="Foster-Nyarko E."/>
            <person name="Jarju S."/>
            <person name="Secka A."/>
            <person name="Antonio M."/>
            <person name="Oren A."/>
            <person name="Chaudhuri R.R."/>
            <person name="La Ragione R."/>
            <person name="Hildebrand F."/>
            <person name="Pallen M.J."/>
        </authorList>
    </citation>
    <scope>NUCLEOTIDE SEQUENCE</scope>
    <source>
        <strain evidence="1">ChiBcec2-4451</strain>
    </source>
</reference>
<dbReference type="InterPro" id="IPR046098">
    <property type="entry name" value="DUF6034"/>
</dbReference>
<dbReference type="AlphaFoldDB" id="A0A9D1NWB1"/>
<proteinExistence type="predicted"/>
<gene>
    <name evidence="1" type="ORF">IAA63_11495</name>
</gene>
<dbReference type="Proteomes" id="UP000886723">
    <property type="component" value="Unassembled WGS sequence"/>
</dbReference>
<dbReference type="EMBL" id="DVON01000243">
    <property type="protein sequence ID" value="HIV13747.1"/>
    <property type="molecule type" value="Genomic_DNA"/>
</dbReference>
<reference evidence="1" key="1">
    <citation type="submission" date="2020-10" db="EMBL/GenBank/DDBJ databases">
        <authorList>
            <person name="Gilroy R."/>
        </authorList>
    </citation>
    <scope>NUCLEOTIDE SEQUENCE</scope>
    <source>
        <strain evidence="1">ChiBcec2-4451</strain>
    </source>
</reference>
<accession>A0A9D1NWB1</accession>
<evidence type="ECO:0000313" key="1">
    <source>
        <dbReference type="EMBL" id="HIV13747.1"/>
    </source>
</evidence>
<comment type="caution">
    <text evidence="1">The sequence shown here is derived from an EMBL/GenBank/DDBJ whole genome shotgun (WGS) entry which is preliminary data.</text>
</comment>
<sequence length="268" mass="30669">MPSAGEAGYEGLEKTNQLIAKTDGADGFPRILDITNRDEEDYRLNYLSCYYEKEEDFVSSLPDREITKDEAVEIGDQLVEKLGFSDWKFYDYTVVKHTEQVFSLFYTPAYEGVQTLRGPMINVKSDDLYAANYYYSEIRIGITNGSVTSVELVSPMDVVKIENPDVETLPFEEIYQAFKNQMQAQFTKTTIIDPEIPGIDEMEMEIRITKIRQGLFRIKEKNNQDDFLVVPVWSFYGTAVVDGSTWTEQEFVMINALDGSVIDTNLGY</sequence>
<protein>
    <submittedName>
        <fullName evidence="1">Uncharacterized protein</fullName>
    </submittedName>
</protein>
<name>A0A9D1NWB1_9FIRM</name>
<organism evidence="1 2">
    <name type="scientific">Candidatus Pullilachnospira stercoravium</name>
    <dbReference type="NCBI Taxonomy" id="2840913"/>
    <lineage>
        <taxon>Bacteria</taxon>
        <taxon>Bacillati</taxon>
        <taxon>Bacillota</taxon>
        <taxon>Clostridia</taxon>
        <taxon>Lachnospirales</taxon>
        <taxon>Lachnospiraceae</taxon>
        <taxon>Lachnospiraceae incertae sedis</taxon>
        <taxon>Candidatus Pullilachnospira</taxon>
    </lineage>
</organism>
<evidence type="ECO:0000313" key="2">
    <source>
        <dbReference type="Proteomes" id="UP000886723"/>
    </source>
</evidence>
<dbReference type="Pfam" id="PF19499">
    <property type="entry name" value="DUF6034"/>
    <property type="match status" value="1"/>
</dbReference>